<accession>A0A4V3CN85</accession>
<protein>
    <recommendedName>
        <fullName evidence="1">DUF5919 domain-containing protein</fullName>
    </recommendedName>
</protein>
<evidence type="ECO:0000259" key="1">
    <source>
        <dbReference type="Pfam" id="PF19319"/>
    </source>
</evidence>
<dbReference type="Pfam" id="PF19319">
    <property type="entry name" value="DUF5919"/>
    <property type="match status" value="1"/>
</dbReference>
<name>A0A4V3CN85_NOCIG</name>
<organism evidence="2 3">
    <name type="scientific">Nocardia ignorata</name>
    <dbReference type="NCBI Taxonomy" id="145285"/>
    <lineage>
        <taxon>Bacteria</taxon>
        <taxon>Bacillati</taxon>
        <taxon>Actinomycetota</taxon>
        <taxon>Actinomycetes</taxon>
        <taxon>Mycobacteriales</taxon>
        <taxon>Nocardiaceae</taxon>
        <taxon>Nocardia</taxon>
    </lineage>
</organism>
<dbReference type="AlphaFoldDB" id="A0A4V3CN85"/>
<keyword evidence="3" id="KW-1185">Reference proteome</keyword>
<sequence>MGTVLKALLRQRHIQTVSAFNREYDAAASKIDSSAIGAGPKKAQFYRWLSGNISTLPYPHHCRVLQEMFPGWSIEELFSGYTEGTDLLPHKMTVAPPSSSGARQISDIESVFARRADFLKAIPPQELFREARTIDLVGLSLNILCQQCSDTEMRRMMLNGTTIRCLFLDPNGSNITEREHEEGHASGALVNLTRLNIHMLQRVQSSRTTETAGGIEIRVYDAPVRFNLCIIDSEICVMQPYLPFARGLESPTFVSKRKGGEGIFQTFATVFEEMWRKGTEPAIEYNQGVTA</sequence>
<dbReference type="RefSeq" id="WP_084476394.1">
    <property type="nucleotide sequence ID" value="NZ_SNXK01000005.1"/>
</dbReference>
<evidence type="ECO:0000313" key="3">
    <source>
        <dbReference type="Proteomes" id="UP000295087"/>
    </source>
</evidence>
<comment type="caution">
    <text evidence="2">The sequence shown here is derived from an EMBL/GenBank/DDBJ whole genome shotgun (WGS) entry which is preliminary data.</text>
</comment>
<dbReference type="InterPro" id="IPR045697">
    <property type="entry name" value="DUF5919"/>
</dbReference>
<reference evidence="2 3" key="1">
    <citation type="submission" date="2019-03" db="EMBL/GenBank/DDBJ databases">
        <title>Genomic Encyclopedia of Type Strains, Phase IV (KMG-IV): sequencing the most valuable type-strain genomes for metagenomic binning, comparative biology and taxonomic classification.</title>
        <authorList>
            <person name="Goeker M."/>
        </authorList>
    </citation>
    <scope>NUCLEOTIDE SEQUENCE [LARGE SCALE GENOMIC DNA]</scope>
    <source>
        <strain evidence="2 3">DSM 44496</strain>
    </source>
</reference>
<dbReference type="EMBL" id="SNXK01000005">
    <property type="protein sequence ID" value="TDP33072.1"/>
    <property type="molecule type" value="Genomic_DNA"/>
</dbReference>
<gene>
    <name evidence="2" type="ORF">DFR75_105310</name>
</gene>
<evidence type="ECO:0000313" key="2">
    <source>
        <dbReference type="EMBL" id="TDP33072.1"/>
    </source>
</evidence>
<feature type="domain" description="DUF5919" evidence="1">
    <location>
        <begin position="134"/>
        <end position="278"/>
    </location>
</feature>
<proteinExistence type="predicted"/>
<dbReference type="Proteomes" id="UP000295087">
    <property type="component" value="Unassembled WGS sequence"/>
</dbReference>